<proteinExistence type="predicted"/>
<dbReference type="Proteomes" id="UP001304813">
    <property type="component" value="Segment"/>
</dbReference>
<organism evidence="1 2">
    <name type="scientific">Yersinia phage vB_Yru_GN1</name>
    <dbReference type="NCBI Taxonomy" id="3074381"/>
    <lineage>
        <taxon>Viruses</taxon>
        <taxon>Duplodnaviria</taxon>
        <taxon>Heunggongvirae</taxon>
        <taxon>Uroviricota</taxon>
        <taxon>Caudoviricetes</taxon>
        <taxon>Caudoviricetes incertae sedis</taxon>
        <taxon>Sepahanvirus</taxon>
        <taxon>Sepahanvirus vB-Yru-GN1</taxon>
    </lineage>
</organism>
<sequence length="278" mass="32476">MKLDGITPISYGRNNLKFIDPITGVILSNSSRAKNNSNKYYHSLGITWKDVILKINNISYNELPNCEVCGNKCSIKGTIVDPIIDGTCSSKCSIIRRNRSINNNLSPEKLKEKIHKIHYGMSKESRSLRNKKINRSALINGNHSFQSHGKIKLVLNDKTIYFKSKIERSIYLKYKRLLTKFYKRELRFKIPYMDDKYYHPDYSINSDIINKFNLPDYIEIKNGNLFNESWYGDNAKLINYLKFKVIIDNNKSLLIIDNKNKYLITNIIELNKLFNVEE</sequence>
<name>A0AA86IWW3_9CAUD</name>
<dbReference type="EMBL" id="LC779065">
    <property type="protein sequence ID" value="BES79862.1"/>
    <property type="molecule type" value="Genomic_DNA"/>
</dbReference>
<evidence type="ECO:0000313" key="1">
    <source>
        <dbReference type="EMBL" id="BES79862.1"/>
    </source>
</evidence>
<evidence type="ECO:0000313" key="2">
    <source>
        <dbReference type="Proteomes" id="UP001304813"/>
    </source>
</evidence>
<accession>A0AA86IWW3</accession>
<protein>
    <submittedName>
        <fullName evidence="1">Uncharacterized protein</fullName>
    </submittedName>
</protein>
<keyword evidence="2" id="KW-1185">Reference proteome</keyword>
<reference evidence="1 2" key="1">
    <citation type="submission" date="2023-09" db="EMBL/GenBank/DDBJ databases">
        <title>Analysis of phage genome (vB_Yru_GN1) of the bacterium (Yersinia ruckeri).</title>
        <authorList>
            <person name="Ganjoor M.S."/>
            <person name="Bouzari M."/>
            <person name="Soleimani-Delfan A."/>
        </authorList>
    </citation>
    <scope>NUCLEOTIDE SEQUENCE [LARGE SCALE GENOMIC DNA]</scope>
    <source>
        <strain evidence="2">vB_Yru_GN1</strain>
    </source>
</reference>